<evidence type="ECO:0000313" key="2">
    <source>
        <dbReference type="Proteomes" id="UP000325517"/>
    </source>
</evidence>
<name>A0A5J6SLJ2_9BACI</name>
<sequence length="116" mass="13712">MTVLSKLDIQSLEKLWINQDFNKERLKILKQKSSLPTDSKHLKRNLETITIAIDTLSSEIDSDLKTIVEMRYWDKKGVCYEWEEIADHLFMSRSKVFRKRNVLLRKTADLIGWVSV</sequence>
<organism evidence="1 2">
    <name type="scientific">Psychrobacillus glaciei</name>
    <dbReference type="NCBI Taxonomy" id="2283160"/>
    <lineage>
        <taxon>Bacteria</taxon>
        <taxon>Bacillati</taxon>
        <taxon>Bacillota</taxon>
        <taxon>Bacilli</taxon>
        <taxon>Bacillales</taxon>
        <taxon>Bacillaceae</taxon>
        <taxon>Psychrobacillus</taxon>
    </lineage>
</organism>
<keyword evidence="2" id="KW-1185">Reference proteome</keyword>
<dbReference type="RefSeq" id="WP_151699721.1">
    <property type="nucleotide sequence ID" value="NZ_CP031223.1"/>
</dbReference>
<accession>A0A5J6SLJ2</accession>
<dbReference type="KEGG" id="psyo:PB01_08040"/>
<protein>
    <submittedName>
        <fullName evidence="1">Uncharacterized protein</fullName>
    </submittedName>
</protein>
<dbReference type="AlphaFoldDB" id="A0A5J6SLJ2"/>
<dbReference type="Proteomes" id="UP000325517">
    <property type="component" value="Chromosome"/>
</dbReference>
<dbReference type="EMBL" id="CP031223">
    <property type="protein sequence ID" value="QFF98785.1"/>
    <property type="molecule type" value="Genomic_DNA"/>
</dbReference>
<proteinExistence type="predicted"/>
<gene>
    <name evidence="1" type="ORF">PB01_08040</name>
</gene>
<reference evidence="1 2" key="1">
    <citation type="submission" date="2018-07" db="EMBL/GenBank/DDBJ databases">
        <title>Complete genome sequence of Psychrobacillus sp. PB01, isolated from iceberg, and comparative genome analysis of Psychrobacillus strains.</title>
        <authorList>
            <person name="Lee P.C."/>
        </authorList>
    </citation>
    <scope>NUCLEOTIDE SEQUENCE [LARGE SCALE GENOMIC DNA]</scope>
    <source>
        <strain evidence="1 2">PB01</strain>
    </source>
</reference>
<evidence type="ECO:0000313" key="1">
    <source>
        <dbReference type="EMBL" id="QFF98785.1"/>
    </source>
</evidence>
<dbReference type="OrthoDB" id="2735906at2"/>